<dbReference type="InterPro" id="IPR007497">
    <property type="entry name" value="SIMPL/DUF541"/>
</dbReference>
<dbReference type="SUPFAM" id="SSF53681">
    <property type="entry name" value="Aspartate/glutamate racemase"/>
    <property type="match status" value="2"/>
</dbReference>
<dbReference type="InterPro" id="IPR001920">
    <property type="entry name" value="Asp/Glu_race"/>
</dbReference>
<dbReference type="NCBIfam" id="TIGR00067">
    <property type="entry name" value="glut_race"/>
    <property type="match status" value="1"/>
</dbReference>
<dbReference type="EC" id="5.1.1.3" evidence="2"/>
<dbReference type="Pfam" id="PF04402">
    <property type="entry name" value="SIMPL"/>
    <property type="match status" value="1"/>
</dbReference>
<dbReference type="Gene3D" id="3.40.50.1860">
    <property type="match status" value="2"/>
</dbReference>
<dbReference type="InterPro" id="IPR033134">
    <property type="entry name" value="Asp/Glu_racemase_AS_2"/>
</dbReference>
<evidence type="ECO:0000256" key="1">
    <source>
        <dbReference type="ARBA" id="ARBA00001602"/>
    </source>
</evidence>
<keyword evidence="4" id="KW-0573">Peptidoglycan synthesis</keyword>
<dbReference type="GO" id="GO:0008881">
    <property type="term" value="F:glutamate racemase activity"/>
    <property type="evidence" value="ECO:0007669"/>
    <property type="project" value="UniProtKB-EC"/>
</dbReference>
<organism evidence="7">
    <name type="scientific">Cyprideis torosa</name>
    <dbReference type="NCBI Taxonomy" id="163714"/>
    <lineage>
        <taxon>Eukaryota</taxon>
        <taxon>Metazoa</taxon>
        <taxon>Ecdysozoa</taxon>
        <taxon>Arthropoda</taxon>
        <taxon>Crustacea</taxon>
        <taxon>Oligostraca</taxon>
        <taxon>Ostracoda</taxon>
        <taxon>Podocopa</taxon>
        <taxon>Podocopida</taxon>
        <taxon>Cytherocopina</taxon>
        <taxon>Cytheroidea</taxon>
        <taxon>Cytherideidae</taxon>
        <taxon>Cyprideis</taxon>
    </lineage>
</organism>
<keyword evidence="3" id="KW-0133">Cell shape</keyword>
<evidence type="ECO:0000256" key="2">
    <source>
        <dbReference type="ARBA" id="ARBA00013090"/>
    </source>
</evidence>
<protein>
    <recommendedName>
        <fullName evidence="2">glutamate racemase</fullName>
        <ecNumber evidence="2">5.1.1.3</ecNumber>
    </recommendedName>
</protein>
<evidence type="ECO:0000256" key="6">
    <source>
        <dbReference type="ARBA" id="ARBA00023316"/>
    </source>
</evidence>
<reference evidence="7" key="1">
    <citation type="submission" date="2020-11" db="EMBL/GenBank/DDBJ databases">
        <authorList>
            <person name="Tran Van P."/>
        </authorList>
    </citation>
    <scope>NUCLEOTIDE SEQUENCE</scope>
</reference>
<dbReference type="Pfam" id="PF01177">
    <property type="entry name" value="Asp_Glu_race"/>
    <property type="match status" value="1"/>
</dbReference>
<dbReference type="GO" id="GO:0071555">
    <property type="term" value="P:cell wall organization"/>
    <property type="evidence" value="ECO:0007669"/>
    <property type="project" value="UniProtKB-KW"/>
</dbReference>
<accession>A0A7R8WXW9</accession>
<comment type="catalytic activity">
    <reaction evidence="1">
        <text>L-glutamate = D-glutamate</text>
        <dbReference type="Rhea" id="RHEA:12813"/>
        <dbReference type="ChEBI" id="CHEBI:29985"/>
        <dbReference type="ChEBI" id="CHEBI:29986"/>
        <dbReference type="EC" id="5.1.1.3"/>
    </reaction>
</comment>
<dbReference type="Gene3D" id="3.30.110.170">
    <property type="entry name" value="Protein of unknown function (DUF541), domain 1"/>
    <property type="match status" value="1"/>
</dbReference>
<evidence type="ECO:0000256" key="3">
    <source>
        <dbReference type="ARBA" id="ARBA00022960"/>
    </source>
</evidence>
<dbReference type="InterPro" id="IPR015942">
    <property type="entry name" value="Asp/Glu/hydantoin_racemase"/>
</dbReference>
<proteinExistence type="inferred from homology"/>
<keyword evidence="6" id="KW-0961">Cell wall biogenesis/degradation</keyword>
<gene>
    <name evidence="7" type="ORF">CTOB1V02_LOCUS14206</name>
</gene>
<evidence type="ECO:0000313" key="7">
    <source>
        <dbReference type="EMBL" id="CAD7236391.1"/>
    </source>
</evidence>
<sequence>MPSLAQDDLTYNRVSLSASASREVDNDTMTANLFAQEQGRNTAAMANTVNQAISWAVNEAKKHDEVKVSTDSYSTHPVYNKGTISGWRVRQSVSLESKDMALMSELIGNLQARLKLGGIGFAVSREKRQQFEDQLIVEALTAFKQRAELISGEMGGKGYTLVNVNVGTSGARPVYMARSMKMEAMAMADSVAAPSIEAAQAPIGVFDSGVGGLSVLRQMRKRMPHESFIYISDSRFAPYGEKSHAFIRERSLDLTRFLVEQGAKLIVVACNTATAAAVTTLRDAFALPIVAMEPAVKPAVQLTRSGSIGVLATTGTLSSARFAALLDRFGSEASLHTRSCTGWVELVEQGQWDSERALGQVRQHVEPLLAERVDTLILGCTHYPFLKPLIAQVAGPDVAIVDTGEAVARRVEQVLGEHGLQRESGSAEYRFYSSQEAVAAQSIVERLWGMSVPGVLPLPQSLDCVRELA</sequence>
<dbReference type="FunFam" id="3.40.50.1860:FF:000001">
    <property type="entry name" value="Glutamate racemase"/>
    <property type="match status" value="1"/>
</dbReference>
<dbReference type="OrthoDB" id="408517at2759"/>
<evidence type="ECO:0000256" key="5">
    <source>
        <dbReference type="ARBA" id="ARBA00023235"/>
    </source>
</evidence>
<dbReference type="PROSITE" id="PS00923">
    <property type="entry name" value="ASP_GLU_RACEMASE_1"/>
    <property type="match status" value="1"/>
</dbReference>
<name>A0A7R8WXW9_9CRUS</name>
<keyword evidence="5" id="KW-0413">Isomerase</keyword>
<dbReference type="PANTHER" id="PTHR21198:SF2">
    <property type="entry name" value="GLUTAMATE RACEMASE"/>
    <property type="match status" value="1"/>
</dbReference>
<dbReference type="InterPro" id="IPR004391">
    <property type="entry name" value="Glu_race"/>
</dbReference>
<dbReference type="EMBL" id="OB678723">
    <property type="protein sequence ID" value="CAD7236391.1"/>
    <property type="molecule type" value="Genomic_DNA"/>
</dbReference>
<dbReference type="AlphaFoldDB" id="A0A7R8WXW9"/>
<dbReference type="InterPro" id="IPR018187">
    <property type="entry name" value="Asp/Glu_racemase_AS_1"/>
</dbReference>
<dbReference type="HAMAP" id="MF_00258">
    <property type="entry name" value="Glu_racemase"/>
    <property type="match status" value="1"/>
</dbReference>
<dbReference type="PROSITE" id="PS00924">
    <property type="entry name" value="ASP_GLU_RACEMASE_2"/>
    <property type="match status" value="1"/>
</dbReference>
<evidence type="ECO:0000256" key="4">
    <source>
        <dbReference type="ARBA" id="ARBA00022984"/>
    </source>
</evidence>
<dbReference type="PANTHER" id="PTHR21198">
    <property type="entry name" value="GLUTAMATE RACEMASE"/>
    <property type="match status" value="1"/>
</dbReference>
<dbReference type="Gene3D" id="3.30.70.2970">
    <property type="entry name" value="Protein of unknown function (DUF541), domain 2"/>
    <property type="match status" value="1"/>
</dbReference>
<dbReference type="GO" id="GO:0008360">
    <property type="term" value="P:regulation of cell shape"/>
    <property type="evidence" value="ECO:0007669"/>
    <property type="project" value="UniProtKB-KW"/>
</dbReference>